<protein>
    <submittedName>
        <fullName evidence="5">PH domain-like protein</fullName>
    </submittedName>
</protein>
<feature type="non-terminal residue" evidence="5">
    <location>
        <position position="129"/>
    </location>
</feature>
<keyword evidence="6" id="KW-1185">Reference proteome</keyword>
<dbReference type="Proteomes" id="UP000242474">
    <property type="component" value="Unassembled WGS sequence"/>
</dbReference>
<dbReference type="GO" id="GO:0031087">
    <property type="term" value="P:deadenylation-independent decapping of nuclear-transcribed mRNA"/>
    <property type="evidence" value="ECO:0007669"/>
    <property type="project" value="TreeGrafter"/>
</dbReference>
<dbReference type="CDD" id="cd13182">
    <property type="entry name" value="EVH1-like_Dcp1"/>
    <property type="match status" value="1"/>
</dbReference>
<keyword evidence="3" id="KW-0963">Cytoplasm</keyword>
<evidence type="ECO:0000256" key="2">
    <source>
        <dbReference type="ARBA" id="ARBA00008778"/>
    </source>
</evidence>
<dbReference type="EMBL" id="KZ303504">
    <property type="protein sequence ID" value="PIA15843.1"/>
    <property type="molecule type" value="Genomic_DNA"/>
</dbReference>
<dbReference type="Gene3D" id="2.30.29.30">
    <property type="entry name" value="Pleckstrin-homology domain (PH domain)/Phosphotyrosine-binding domain (PTB)"/>
    <property type="match status" value="1"/>
</dbReference>
<comment type="similarity">
    <text evidence="2">Belongs to the DCP1 family.</text>
</comment>
<dbReference type="GO" id="GO:0000290">
    <property type="term" value="P:deadenylation-dependent decapping of nuclear-transcribed mRNA"/>
    <property type="evidence" value="ECO:0007669"/>
    <property type="project" value="InterPro"/>
</dbReference>
<evidence type="ECO:0000313" key="6">
    <source>
        <dbReference type="Proteomes" id="UP000242474"/>
    </source>
</evidence>
<dbReference type="Pfam" id="PF06058">
    <property type="entry name" value="DCP1"/>
    <property type="match status" value="1"/>
</dbReference>
<keyword evidence="4" id="KW-0507">mRNA processing</keyword>
<dbReference type="GO" id="GO:0003729">
    <property type="term" value="F:mRNA binding"/>
    <property type="evidence" value="ECO:0007669"/>
    <property type="project" value="TreeGrafter"/>
</dbReference>
<evidence type="ECO:0000256" key="3">
    <source>
        <dbReference type="ARBA" id="ARBA00022490"/>
    </source>
</evidence>
<comment type="subcellular location">
    <subcellularLocation>
        <location evidence="1">Cytoplasm</location>
    </subcellularLocation>
</comment>
<proteinExistence type="inferred from homology"/>
<reference evidence="5 6" key="1">
    <citation type="journal article" date="2015" name="Genome Biol. Evol.">
        <title>Phylogenomic analyses indicate that early fungi evolved digesting cell walls of algal ancestors of land plants.</title>
        <authorList>
            <person name="Chang Y."/>
            <person name="Wang S."/>
            <person name="Sekimoto S."/>
            <person name="Aerts A.L."/>
            <person name="Choi C."/>
            <person name="Clum A."/>
            <person name="LaButti K.M."/>
            <person name="Lindquist E.A."/>
            <person name="Yee Ngan C."/>
            <person name="Ohm R.A."/>
            <person name="Salamov A.A."/>
            <person name="Grigoriev I.V."/>
            <person name="Spatafora J.W."/>
            <person name="Berbee M.L."/>
        </authorList>
    </citation>
    <scope>NUCLEOTIDE SEQUENCE [LARGE SCALE GENOMIC DNA]</scope>
    <source>
        <strain evidence="5 6">NRRL 1564</strain>
    </source>
</reference>
<dbReference type="SUPFAM" id="SSF50729">
    <property type="entry name" value="PH domain-like"/>
    <property type="match status" value="1"/>
</dbReference>
<dbReference type="GO" id="GO:0006397">
    <property type="term" value="P:mRNA processing"/>
    <property type="evidence" value="ECO:0007669"/>
    <property type="project" value="UniProtKB-KW"/>
</dbReference>
<dbReference type="InterPro" id="IPR010334">
    <property type="entry name" value="Dcp1"/>
</dbReference>
<dbReference type="PANTHER" id="PTHR16290">
    <property type="entry name" value="TRANSCRIPTION FACTOR SMIF DECAPPING ENZYME DCP1"/>
    <property type="match status" value="1"/>
</dbReference>
<dbReference type="OrthoDB" id="440673at2759"/>
<dbReference type="PANTHER" id="PTHR16290:SF0">
    <property type="entry name" value="DECAPPING PROTEIN 1, ISOFORM A"/>
    <property type="match status" value="1"/>
</dbReference>
<evidence type="ECO:0000256" key="1">
    <source>
        <dbReference type="ARBA" id="ARBA00004496"/>
    </source>
</evidence>
<gene>
    <name evidence="5" type="ORF">COEREDRAFT_44174</name>
</gene>
<dbReference type="STRING" id="763665.A0A2G5BA12"/>
<dbReference type="InterPro" id="IPR011993">
    <property type="entry name" value="PH-like_dom_sf"/>
</dbReference>
<accession>A0A2G5BA12</accession>
<evidence type="ECO:0000313" key="5">
    <source>
        <dbReference type="EMBL" id="PIA15843.1"/>
    </source>
</evidence>
<evidence type="ECO:0000256" key="4">
    <source>
        <dbReference type="ARBA" id="ARBA00022664"/>
    </source>
</evidence>
<name>A0A2G5BA12_COERN</name>
<dbReference type="GO" id="GO:0008047">
    <property type="term" value="F:enzyme activator activity"/>
    <property type="evidence" value="ECO:0007669"/>
    <property type="project" value="InterPro"/>
</dbReference>
<sequence>MAPSKLSPDARRKLAANLQVLRRYDSQIEALIDTTSHVVLYQFQEASQTWANKEVEGALFIFKRLEAPYYGFTIMNRLGLKNHTELLSADMSFQTSDQIVIYTSKSSNGIVGIWIYEEADRARIPEQLS</sequence>
<organism evidence="5 6">
    <name type="scientific">Coemansia reversa (strain ATCC 12441 / NRRL 1564)</name>
    <dbReference type="NCBI Taxonomy" id="763665"/>
    <lineage>
        <taxon>Eukaryota</taxon>
        <taxon>Fungi</taxon>
        <taxon>Fungi incertae sedis</taxon>
        <taxon>Zoopagomycota</taxon>
        <taxon>Kickxellomycotina</taxon>
        <taxon>Kickxellomycetes</taxon>
        <taxon>Kickxellales</taxon>
        <taxon>Kickxellaceae</taxon>
        <taxon>Coemansia</taxon>
    </lineage>
</organism>
<dbReference type="AlphaFoldDB" id="A0A2G5BA12"/>
<dbReference type="GO" id="GO:0000932">
    <property type="term" value="C:P-body"/>
    <property type="evidence" value="ECO:0007669"/>
    <property type="project" value="TreeGrafter"/>
</dbReference>